<reference evidence="1" key="1">
    <citation type="submission" date="2022-03" db="EMBL/GenBank/DDBJ databases">
        <authorList>
            <person name="Lindestad O."/>
        </authorList>
    </citation>
    <scope>NUCLEOTIDE SEQUENCE</scope>
</reference>
<gene>
    <name evidence="1" type="primary">jg17882</name>
    <name evidence="1" type="ORF">PAEG_LOCUS27953</name>
</gene>
<dbReference type="InterPro" id="IPR036397">
    <property type="entry name" value="RNaseH_sf"/>
</dbReference>
<dbReference type="GO" id="GO:0000793">
    <property type="term" value="C:condensed chromosome"/>
    <property type="evidence" value="ECO:0007669"/>
    <property type="project" value="TreeGrafter"/>
</dbReference>
<name>A0A8S4SK86_9NEOP</name>
<dbReference type="GO" id="GO:0044547">
    <property type="term" value="F:DNA topoisomerase binding"/>
    <property type="evidence" value="ECO:0007669"/>
    <property type="project" value="TreeGrafter"/>
</dbReference>
<dbReference type="GO" id="GO:0035861">
    <property type="term" value="C:site of double-strand break"/>
    <property type="evidence" value="ECO:0007669"/>
    <property type="project" value="TreeGrafter"/>
</dbReference>
<proteinExistence type="predicted"/>
<dbReference type="GO" id="GO:0046975">
    <property type="term" value="F:histone H3K36 methyltransferase activity"/>
    <property type="evidence" value="ECO:0007669"/>
    <property type="project" value="TreeGrafter"/>
</dbReference>
<dbReference type="GO" id="GO:0005634">
    <property type="term" value="C:nucleus"/>
    <property type="evidence" value="ECO:0007669"/>
    <property type="project" value="TreeGrafter"/>
</dbReference>
<dbReference type="AlphaFoldDB" id="A0A8S4SK86"/>
<dbReference type="GO" id="GO:0044774">
    <property type="term" value="P:mitotic DNA integrity checkpoint signaling"/>
    <property type="evidence" value="ECO:0007669"/>
    <property type="project" value="TreeGrafter"/>
</dbReference>
<dbReference type="PANTHER" id="PTHR46060">
    <property type="entry name" value="MARINER MOS1 TRANSPOSASE-LIKE PROTEIN"/>
    <property type="match status" value="1"/>
</dbReference>
<evidence type="ECO:0000313" key="2">
    <source>
        <dbReference type="Proteomes" id="UP000838756"/>
    </source>
</evidence>
<dbReference type="GO" id="GO:0042800">
    <property type="term" value="F:histone H3K4 methyltransferase activity"/>
    <property type="evidence" value="ECO:0007669"/>
    <property type="project" value="TreeGrafter"/>
</dbReference>
<dbReference type="GO" id="GO:0000729">
    <property type="term" value="P:DNA double-strand break processing"/>
    <property type="evidence" value="ECO:0007669"/>
    <property type="project" value="TreeGrafter"/>
</dbReference>
<evidence type="ECO:0000313" key="1">
    <source>
        <dbReference type="EMBL" id="CAH2270029.1"/>
    </source>
</evidence>
<keyword evidence="2" id="KW-1185">Reference proteome</keyword>
<dbReference type="Gene3D" id="3.30.420.10">
    <property type="entry name" value="Ribonuclease H-like superfamily/Ribonuclease H"/>
    <property type="match status" value="1"/>
</dbReference>
<dbReference type="InterPro" id="IPR006594">
    <property type="entry name" value="LisH"/>
</dbReference>
<dbReference type="GO" id="GO:0015074">
    <property type="term" value="P:DNA integration"/>
    <property type="evidence" value="ECO:0007669"/>
    <property type="project" value="TreeGrafter"/>
</dbReference>
<dbReference type="GO" id="GO:0003690">
    <property type="term" value="F:double-stranded DNA binding"/>
    <property type="evidence" value="ECO:0007669"/>
    <property type="project" value="TreeGrafter"/>
</dbReference>
<accession>A0A8S4SK86</accession>
<dbReference type="PROSITE" id="PS50896">
    <property type="entry name" value="LISH"/>
    <property type="match status" value="1"/>
</dbReference>
<dbReference type="GO" id="GO:0003697">
    <property type="term" value="F:single-stranded DNA binding"/>
    <property type="evidence" value="ECO:0007669"/>
    <property type="project" value="TreeGrafter"/>
</dbReference>
<organism evidence="1 2">
    <name type="scientific">Pararge aegeria aegeria</name>
    <dbReference type="NCBI Taxonomy" id="348720"/>
    <lineage>
        <taxon>Eukaryota</taxon>
        <taxon>Metazoa</taxon>
        <taxon>Ecdysozoa</taxon>
        <taxon>Arthropoda</taxon>
        <taxon>Hexapoda</taxon>
        <taxon>Insecta</taxon>
        <taxon>Pterygota</taxon>
        <taxon>Neoptera</taxon>
        <taxon>Endopterygota</taxon>
        <taxon>Lepidoptera</taxon>
        <taxon>Glossata</taxon>
        <taxon>Ditrysia</taxon>
        <taxon>Papilionoidea</taxon>
        <taxon>Nymphalidae</taxon>
        <taxon>Satyrinae</taxon>
        <taxon>Satyrini</taxon>
        <taxon>Parargina</taxon>
        <taxon>Pararge</taxon>
    </lineage>
</organism>
<dbReference type="InterPro" id="IPR052709">
    <property type="entry name" value="Transposase-MT_Hybrid"/>
</dbReference>
<dbReference type="GO" id="GO:0006303">
    <property type="term" value="P:double-strand break repair via nonhomologous end joining"/>
    <property type="evidence" value="ECO:0007669"/>
    <property type="project" value="TreeGrafter"/>
</dbReference>
<protein>
    <submittedName>
        <fullName evidence="1">Jg17882 protein</fullName>
    </submittedName>
</protein>
<dbReference type="Proteomes" id="UP000838756">
    <property type="component" value="Unassembled WGS sequence"/>
</dbReference>
<comment type="caution">
    <text evidence="1">The sequence shown here is derived from an EMBL/GenBank/DDBJ whole genome shotgun (WGS) entry which is preliminary data.</text>
</comment>
<dbReference type="OrthoDB" id="206339at2759"/>
<dbReference type="Pfam" id="PF16045">
    <property type="entry name" value="LisH_2"/>
    <property type="match status" value="1"/>
</dbReference>
<dbReference type="GO" id="GO:0000014">
    <property type="term" value="F:single-stranded DNA endodeoxyribonuclease activity"/>
    <property type="evidence" value="ECO:0007669"/>
    <property type="project" value="TreeGrafter"/>
</dbReference>
<dbReference type="PANTHER" id="PTHR46060:SF2">
    <property type="entry name" value="HISTONE-LYSINE N-METHYLTRANSFERASE SETMAR"/>
    <property type="match status" value="1"/>
</dbReference>
<sequence length="402" mass="46486">MNCAAEEEVKNFFQNPDNNDSESSENFQIYITELFEKNGILSDLRAYLRGHIVNVLKSAETGVTPTFQKHFTQRLELVYQALNMLIAEYLLRLEFSYSFSVFLSEIPLANMVFTFAKNLLQATDTNALGLRFTENDVWSVLHYLGLKCDSVYAAKIINLYKHGDSPLLHCILKCIPMYNKEPSCLQEASVRVAQILFERFQSGNYDAKDAPRSGRPITDQMDAIFEKVEQDRHISSYDNIAEELEIDHKTVFGAFEKTGYTKKLDIWIPHELTERNLTNRVLICDSLLRRNETVLFLKKLIIGDEKWIMYDKNVRKRSWSKAGQASQTVAKRGTIDSELKCVQLIRLKQKVERKRPELINRRGVVFHHDNARAHTSLATQQKLREFGWEVLMHPPYSPDLAP</sequence>
<dbReference type="GO" id="GO:0031297">
    <property type="term" value="P:replication fork processing"/>
    <property type="evidence" value="ECO:0007669"/>
    <property type="project" value="TreeGrafter"/>
</dbReference>
<dbReference type="EMBL" id="CAKXAJ010026561">
    <property type="protein sequence ID" value="CAH2270029.1"/>
    <property type="molecule type" value="Genomic_DNA"/>
</dbReference>